<evidence type="ECO:0000313" key="3">
    <source>
        <dbReference type="Proteomes" id="UP000065641"/>
    </source>
</evidence>
<dbReference type="AlphaFoldDB" id="A0A0S2K992"/>
<keyword evidence="3" id="KW-1185">Reference proteome</keyword>
<dbReference type="InterPro" id="IPR029063">
    <property type="entry name" value="SAM-dependent_MTases_sf"/>
</dbReference>
<sequence>MIQADVPSPIDLKNMEDAKAWEQAAMQRPFRKDFFAAICTEIGALQKPGLRILELGSGPGFLAEHILAQLQDINYTLLDFSAAMHQLASQRLSDLTGNTIQYLERSFKERGWTDGIEKVEVVATNQAVHELRHKRYAPELFLQVRDLLKPGGVLLFCDHYFGQDGMTNDQLYMSRMEQRQALESAGYRVSEILVKGGRALYKALPNH</sequence>
<reference evidence="2 3" key="1">
    <citation type="submission" date="2015-11" db="EMBL/GenBank/DDBJ databases">
        <authorList>
            <person name="Zhang Y."/>
            <person name="Guo Z."/>
        </authorList>
    </citation>
    <scope>NUCLEOTIDE SEQUENCE [LARGE SCALE GENOMIC DNA]</scope>
    <source>
        <strain evidence="2 3">KCTC 32221</strain>
    </source>
</reference>
<dbReference type="KEGG" id="pspi:PS2015_219"/>
<dbReference type="SUPFAM" id="SSF53335">
    <property type="entry name" value="S-adenosyl-L-methionine-dependent methyltransferases"/>
    <property type="match status" value="1"/>
</dbReference>
<dbReference type="Pfam" id="PF08242">
    <property type="entry name" value="Methyltransf_12"/>
    <property type="match status" value="1"/>
</dbReference>
<proteinExistence type="predicted"/>
<feature type="domain" description="Methyltransferase type 12" evidence="1">
    <location>
        <begin position="53"/>
        <end position="154"/>
    </location>
</feature>
<evidence type="ECO:0000259" key="1">
    <source>
        <dbReference type="Pfam" id="PF08242"/>
    </source>
</evidence>
<dbReference type="RefSeq" id="WP_058020431.1">
    <property type="nucleotide sequence ID" value="NZ_CP013189.1"/>
</dbReference>
<dbReference type="Gene3D" id="3.40.50.150">
    <property type="entry name" value="Vaccinia Virus protein VP39"/>
    <property type="match status" value="1"/>
</dbReference>
<dbReference type="Proteomes" id="UP000065641">
    <property type="component" value="Chromosome"/>
</dbReference>
<accession>A0A0S2K992</accession>
<organism evidence="2 3">
    <name type="scientific">Pseudohongiella spirulinae</name>
    <dbReference type="NCBI Taxonomy" id="1249552"/>
    <lineage>
        <taxon>Bacteria</taxon>
        <taxon>Pseudomonadati</taxon>
        <taxon>Pseudomonadota</taxon>
        <taxon>Gammaproteobacteria</taxon>
        <taxon>Pseudomonadales</taxon>
        <taxon>Pseudohongiellaceae</taxon>
        <taxon>Pseudohongiella</taxon>
    </lineage>
</organism>
<name>A0A0S2K992_9GAMM</name>
<evidence type="ECO:0000313" key="2">
    <source>
        <dbReference type="EMBL" id="ALO44912.1"/>
    </source>
</evidence>
<dbReference type="OrthoDB" id="6709631at2"/>
<protein>
    <recommendedName>
        <fullName evidence="1">Methyltransferase type 12 domain-containing protein</fullName>
    </recommendedName>
</protein>
<dbReference type="InterPro" id="IPR013217">
    <property type="entry name" value="Methyltransf_12"/>
</dbReference>
<dbReference type="CDD" id="cd02440">
    <property type="entry name" value="AdoMet_MTases"/>
    <property type="match status" value="1"/>
</dbReference>
<dbReference type="EMBL" id="CP013189">
    <property type="protein sequence ID" value="ALO44912.1"/>
    <property type="molecule type" value="Genomic_DNA"/>
</dbReference>
<gene>
    <name evidence="2" type="ORF">PS2015_219</name>
</gene>